<sequence>VSTDWINLEKTYYAQTVRRQPIVIIRGKGSTVWDVDG</sequence>
<proteinExistence type="predicted"/>
<dbReference type="Gene3D" id="3.90.1150.10">
    <property type="entry name" value="Aspartate Aminotransferase, domain 1"/>
    <property type="match status" value="1"/>
</dbReference>
<protein>
    <submittedName>
        <fullName evidence="1">Uncharacterized protein</fullName>
    </submittedName>
</protein>
<dbReference type="InterPro" id="IPR015422">
    <property type="entry name" value="PyrdxlP-dep_Trfase_small"/>
</dbReference>
<feature type="non-terminal residue" evidence="1">
    <location>
        <position position="37"/>
    </location>
</feature>
<name>A0A381USM9_9ZZZZ</name>
<dbReference type="EMBL" id="UINC01007056">
    <property type="protein sequence ID" value="SVA31175.1"/>
    <property type="molecule type" value="Genomic_DNA"/>
</dbReference>
<reference evidence="1" key="1">
    <citation type="submission" date="2018-05" db="EMBL/GenBank/DDBJ databases">
        <authorList>
            <person name="Lanie J.A."/>
            <person name="Ng W.-L."/>
            <person name="Kazmierczak K.M."/>
            <person name="Andrzejewski T.M."/>
            <person name="Davidsen T.M."/>
            <person name="Wayne K.J."/>
            <person name="Tettelin H."/>
            <person name="Glass J.I."/>
            <person name="Rusch D."/>
            <person name="Podicherti R."/>
            <person name="Tsui H.-C.T."/>
            <person name="Winkler M.E."/>
        </authorList>
    </citation>
    <scope>NUCLEOTIDE SEQUENCE</scope>
</reference>
<organism evidence="1">
    <name type="scientific">marine metagenome</name>
    <dbReference type="NCBI Taxonomy" id="408172"/>
    <lineage>
        <taxon>unclassified sequences</taxon>
        <taxon>metagenomes</taxon>
        <taxon>ecological metagenomes</taxon>
    </lineage>
</organism>
<gene>
    <name evidence="1" type="ORF">METZ01_LOCUS84029</name>
</gene>
<dbReference type="AlphaFoldDB" id="A0A381USM9"/>
<dbReference type="InterPro" id="IPR015424">
    <property type="entry name" value="PyrdxlP-dep_Trfase"/>
</dbReference>
<accession>A0A381USM9</accession>
<feature type="non-terminal residue" evidence="1">
    <location>
        <position position="1"/>
    </location>
</feature>
<dbReference type="SUPFAM" id="SSF53383">
    <property type="entry name" value="PLP-dependent transferases"/>
    <property type="match status" value="1"/>
</dbReference>
<evidence type="ECO:0000313" key="1">
    <source>
        <dbReference type="EMBL" id="SVA31175.1"/>
    </source>
</evidence>